<dbReference type="InterPro" id="IPR020449">
    <property type="entry name" value="Tscrpt_reg_AraC-type_HTH"/>
</dbReference>
<dbReference type="SUPFAM" id="SSF51215">
    <property type="entry name" value="Regulatory protein AraC"/>
    <property type="match status" value="1"/>
</dbReference>
<sequence>MKPVAIDALYAAFTPAVGDAPPDMRRELGHFDVFTVGGPQSGAPHRPPRHFNRQAFYKISLTHGSGRLEFADQSQEAGPYFLFLATPSLRYRWTPTEATQTGCFCIFTDEFLPPARGGVLVEELPLFRPGAHPIITLTEAEYRAVEAILRKMTQEIASTYAYKYDLLRTYLVELIHLVQKLQPAPGPALVPAPARLATQFAELLEQQFPIDAPAGPLRLRTARDYAEVLAVHVVHLNRVLKEATGHTTTTLISNRLAHEARVRLKQSAQNVSEIADYLGFADVAHFCTFFKRHTGLTPGDFRQ</sequence>
<keyword evidence="6" id="KW-1185">Reference proteome</keyword>
<name>A0ABW4QN59_9BACT</name>
<dbReference type="Pfam" id="PF12833">
    <property type="entry name" value="HTH_18"/>
    <property type="match status" value="1"/>
</dbReference>
<evidence type="ECO:0000259" key="4">
    <source>
        <dbReference type="PROSITE" id="PS01124"/>
    </source>
</evidence>
<dbReference type="PROSITE" id="PS01124">
    <property type="entry name" value="HTH_ARAC_FAMILY_2"/>
    <property type="match status" value="1"/>
</dbReference>
<accession>A0ABW4QN59</accession>
<protein>
    <submittedName>
        <fullName evidence="5">Helix-turn-helix domain-containing protein</fullName>
    </submittedName>
</protein>
<dbReference type="RefSeq" id="WP_382311208.1">
    <property type="nucleotide sequence ID" value="NZ_JBHUFD010000001.1"/>
</dbReference>
<keyword evidence="2" id="KW-0238">DNA-binding</keyword>
<evidence type="ECO:0000256" key="2">
    <source>
        <dbReference type="ARBA" id="ARBA00023125"/>
    </source>
</evidence>
<evidence type="ECO:0000256" key="1">
    <source>
        <dbReference type="ARBA" id="ARBA00023015"/>
    </source>
</evidence>
<organism evidence="5 6">
    <name type="scientific">Hymenobacter bucti</name>
    <dbReference type="NCBI Taxonomy" id="1844114"/>
    <lineage>
        <taxon>Bacteria</taxon>
        <taxon>Pseudomonadati</taxon>
        <taxon>Bacteroidota</taxon>
        <taxon>Cytophagia</taxon>
        <taxon>Cytophagales</taxon>
        <taxon>Hymenobacteraceae</taxon>
        <taxon>Hymenobacter</taxon>
    </lineage>
</organism>
<dbReference type="InterPro" id="IPR037923">
    <property type="entry name" value="HTH-like"/>
</dbReference>
<proteinExistence type="predicted"/>
<comment type="caution">
    <text evidence="5">The sequence shown here is derived from an EMBL/GenBank/DDBJ whole genome shotgun (WGS) entry which is preliminary data.</text>
</comment>
<dbReference type="PANTHER" id="PTHR43280">
    <property type="entry name" value="ARAC-FAMILY TRANSCRIPTIONAL REGULATOR"/>
    <property type="match status" value="1"/>
</dbReference>
<gene>
    <name evidence="5" type="ORF">ACFSDX_00935</name>
</gene>
<dbReference type="PANTHER" id="PTHR43280:SF32">
    <property type="entry name" value="TRANSCRIPTIONAL REGULATORY PROTEIN"/>
    <property type="match status" value="1"/>
</dbReference>
<keyword evidence="1" id="KW-0805">Transcription regulation</keyword>
<reference evidence="6" key="1">
    <citation type="journal article" date="2019" name="Int. J. Syst. Evol. Microbiol.">
        <title>The Global Catalogue of Microorganisms (GCM) 10K type strain sequencing project: providing services to taxonomists for standard genome sequencing and annotation.</title>
        <authorList>
            <consortium name="The Broad Institute Genomics Platform"/>
            <consortium name="The Broad Institute Genome Sequencing Center for Infectious Disease"/>
            <person name="Wu L."/>
            <person name="Ma J."/>
        </authorList>
    </citation>
    <scope>NUCLEOTIDE SEQUENCE [LARGE SCALE GENOMIC DNA]</scope>
    <source>
        <strain evidence="6">CGMCC 1.15795</strain>
    </source>
</reference>
<dbReference type="InterPro" id="IPR009057">
    <property type="entry name" value="Homeodomain-like_sf"/>
</dbReference>
<evidence type="ECO:0000313" key="5">
    <source>
        <dbReference type="EMBL" id="MFD1870973.1"/>
    </source>
</evidence>
<dbReference type="EMBL" id="JBHUFD010000001">
    <property type="protein sequence ID" value="MFD1870973.1"/>
    <property type="molecule type" value="Genomic_DNA"/>
</dbReference>
<dbReference type="PRINTS" id="PR00032">
    <property type="entry name" value="HTHARAC"/>
</dbReference>
<dbReference type="SMART" id="SM00342">
    <property type="entry name" value="HTH_ARAC"/>
    <property type="match status" value="1"/>
</dbReference>
<dbReference type="Gene3D" id="1.10.10.60">
    <property type="entry name" value="Homeodomain-like"/>
    <property type="match status" value="1"/>
</dbReference>
<feature type="domain" description="HTH araC/xylS-type" evidence="4">
    <location>
        <begin position="198"/>
        <end position="303"/>
    </location>
</feature>
<dbReference type="InterPro" id="IPR018060">
    <property type="entry name" value="HTH_AraC"/>
</dbReference>
<dbReference type="SUPFAM" id="SSF46689">
    <property type="entry name" value="Homeodomain-like"/>
    <property type="match status" value="1"/>
</dbReference>
<keyword evidence="3" id="KW-0804">Transcription</keyword>
<dbReference type="Proteomes" id="UP001597197">
    <property type="component" value="Unassembled WGS sequence"/>
</dbReference>
<evidence type="ECO:0000256" key="3">
    <source>
        <dbReference type="ARBA" id="ARBA00023163"/>
    </source>
</evidence>
<evidence type="ECO:0000313" key="6">
    <source>
        <dbReference type="Proteomes" id="UP001597197"/>
    </source>
</evidence>